<sequence length="169" mass="18453">MGNPTITAWRAAGENGDAAAAAACLAPAVEMISPLTAQFRFHGPDQVAQVLASAFEVIRDIRYHTEVGADDTWALFYHGMARREPVEEAQLLRLDADGLIREITFFGRPLPALTEVMAGIGPRLLRRQHQPGLARLVGLATAPLNAMTRLGERTILPRADPARSRRPRP</sequence>
<dbReference type="AlphaFoldDB" id="A0A919MMP8"/>
<dbReference type="RefSeq" id="WP_203765819.1">
    <property type="nucleotide sequence ID" value="NZ_BAAAYJ010000065.1"/>
</dbReference>
<dbReference type="SUPFAM" id="SSF54427">
    <property type="entry name" value="NTF2-like"/>
    <property type="match status" value="1"/>
</dbReference>
<gene>
    <name evidence="2" type="ORF">Ani05nite_11770</name>
</gene>
<organism evidence="2 3">
    <name type="scientific">Actinoplanes nipponensis</name>
    <dbReference type="NCBI Taxonomy" id="135950"/>
    <lineage>
        <taxon>Bacteria</taxon>
        <taxon>Bacillati</taxon>
        <taxon>Actinomycetota</taxon>
        <taxon>Actinomycetes</taxon>
        <taxon>Micromonosporales</taxon>
        <taxon>Micromonosporaceae</taxon>
        <taxon>Actinoplanes</taxon>
    </lineage>
</organism>
<name>A0A919MMP8_9ACTN</name>
<reference evidence="2" key="1">
    <citation type="submission" date="2021-01" db="EMBL/GenBank/DDBJ databases">
        <title>Whole genome shotgun sequence of Actinoplanes nipponensis NBRC 14063.</title>
        <authorList>
            <person name="Komaki H."/>
            <person name="Tamura T."/>
        </authorList>
    </citation>
    <scope>NUCLEOTIDE SEQUENCE</scope>
    <source>
        <strain evidence="2">NBRC 14063</strain>
    </source>
</reference>
<evidence type="ECO:0000259" key="1">
    <source>
        <dbReference type="Pfam" id="PF12680"/>
    </source>
</evidence>
<proteinExistence type="predicted"/>
<accession>A0A919MMP8</accession>
<dbReference type="Gene3D" id="3.10.450.50">
    <property type="match status" value="1"/>
</dbReference>
<comment type="caution">
    <text evidence="2">The sequence shown here is derived from an EMBL/GenBank/DDBJ whole genome shotgun (WGS) entry which is preliminary data.</text>
</comment>
<dbReference type="Pfam" id="PF12680">
    <property type="entry name" value="SnoaL_2"/>
    <property type="match status" value="1"/>
</dbReference>
<keyword evidence="3" id="KW-1185">Reference proteome</keyword>
<evidence type="ECO:0000313" key="3">
    <source>
        <dbReference type="Proteomes" id="UP000647172"/>
    </source>
</evidence>
<protein>
    <recommendedName>
        <fullName evidence="1">SnoaL-like domain-containing protein</fullName>
    </recommendedName>
</protein>
<evidence type="ECO:0000313" key="2">
    <source>
        <dbReference type="EMBL" id="GIE47643.1"/>
    </source>
</evidence>
<dbReference type="InterPro" id="IPR037401">
    <property type="entry name" value="SnoaL-like"/>
</dbReference>
<dbReference type="Proteomes" id="UP000647172">
    <property type="component" value="Unassembled WGS sequence"/>
</dbReference>
<dbReference type="InterPro" id="IPR032710">
    <property type="entry name" value="NTF2-like_dom_sf"/>
</dbReference>
<dbReference type="EMBL" id="BOMQ01000016">
    <property type="protein sequence ID" value="GIE47643.1"/>
    <property type="molecule type" value="Genomic_DNA"/>
</dbReference>
<feature type="domain" description="SnoaL-like" evidence="1">
    <location>
        <begin position="7"/>
        <end position="102"/>
    </location>
</feature>